<sequence>MEQETLIHKDIVYIKHNETDCYLTDTQVSYQNGYLLGTQKEQDQNSLWILEKYSPPNQGLKKPNYTKVEIWPGDMLVIRNGKTGNVITCNIGNKSPITKQGEMLVANQYEGTGEQQFILVFDKFDDINLSRVKFVNVLDNNHALHSHNRQYKNPKDFNEVTGYTGVDQNDYWTIIPATRSVRQSIVIKDQQADIDKPIRPRCYKYIHNMDRVVIRNCLTGGSLHSHTSTYSHGNKQQEITWRYCIRRDQNDWWLLELAGSNTDITNPISNNSLLFLTHTGTGKRLMHINGARNKKKDYLEVNCGIQDEAEFQIEGVEKGIPELSTLVLEYPFRLKHIKTSQYLAALSRPSSKTTFQGEVVLVGGKEQNTIWLVETVDSLFD</sequence>
<gene>
    <name evidence="2" type="ORF">PSON_ATCC_30995.1.T0610247</name>
</gene>
<dbReference type="Proteomes" id="UP000692954">
    <property type="component" value="Unassembled WGS sequence"/>
</dbReference>
<keyword evidence="3" id="KW-1185">Reference proteome</keyword>
<feature type="domain" description="MIR" evidence="1">
    <location>
        <begin position="323"/>
        <end position="376"/>
    </location>
</feature>
<evidence type="ECO:0000313" key="3">
    <source>
        <dbReference type="Proteomes" id="UP000692954"/>
    </source>
</evidence>
<evidence type="ECO:0000259" key="1">
    <source>
        <dbReference type="PROSITE" id="PS50919"/>
    </source>
</evidence>
<dbReference type="PANTHER" id="PTHR10050:SF53">
    <property type="entry name" value="CHROMOSOME UNDETERMINED SCAFFOLD_67, WHOLE GENOME SHOTGUN SEQUENCE"/>
    <property type="match status" value="1"/>
</dbReference>
<accession>A0A8S1P0Y6</accession>
<proteinExistence type="predicted"/>
<reference evidence="2" key="1">
    <citation type="submission" date="2021-01" db="EMBL/GenBank/DDBJ databases">
        <authorList>
            <consortium name="Genoscope - CEA"/>
            <person name="William W."/>
        </authorList>
    </citation>
    <scope>NUCLEOTIDE SEQUENCE</scope>
</reference>
<dbReference type="InterPro" id="IPR016093">
    <property type="entry name" value="MIR_motif"/>
</dbReference>
<protein>
    <recommendedName>
        <fullName evidence="1">MIR domain-containing protein</fullName>
    </recommendedName>
</protein>
<name>A0A8S1P0Y6_9CILI</name>
<dbReference type="EMBL" id="CAJJDN010000061">
    <property type="protein sequence ID" value="CAD8093954.1"/>
    <property type="molecule type" value="Genomic_DNA"/>
</dbReference>
<organism evidence="2 3">
    <name type="scientific">Paramecium sonneborni</name>
    <dbReference type="NCBI Taxonomy" id="65129"/>
    <lineage>
        <taxon>Eukaryota</taxon>
        <taxon>Sar</taxon>
        <taxon>Alveolata</taxon>
        <taxon>Ciliophora</taxon>
        <taxon>Intramacronucleata</taxon>
        <taxon>Oligohymenophorea</taxon>
        <taxon>Peniculida</taxon>
        <taxon>Parameciidae</taxon>
        <taxon>Paramecium</taxon>
    </lineage>
</organism>
<dbReference type="AlphaFoldDB" id="A0A8S1P0Y6"/>
<dbReference type="PROSITE" id="PS50919">
    <property type="entry name" value="MIR"/>
    <property type="match status" value="1"/>
</dbReference>
<dbReference type="OrthoDB" id="5588846at2759"/>
<dbReference type="CDD" id="cd23263">
    <property type="entry name" value="beta-trefoil_MIR"/>
    <property type="match status" value="1"/>
</dbReference>
<evidence type="ECO:0000313" key="2">
    <source>
        <dbReference type="EMBL" id="CAD8093954.1"/>
    </source>
</evidence>
<dbReference type="SMART" id="SM00472">
    <property type="entry name" value="MIR"/>
    <property type="match status" value="4"/>
</dbReference>
<dbReference type="InterPro" id="IPR027005">
    <property type="entry name" value="PMT-like"/>
</dbReference>
<comment type="caution">
    <text evidence="2">The sequence shown here is derived from an EMBL/GenBank/DDBJ whole genome shotgun (WGS) entry which is preliminary data.</text>
</comment>
<dbReference type="PANTHER" id="PTHR10050">
    <property type="entry name" value="DOLICHYL-PHOSPHATE-MANNOSE--PROTEIN MANNOSYLTRANSFERASE"/>
    <property type="match status" value="1"/>
</dbReference>